<keyword evidence="3" id="KW-0418">Kinase</keyword>
<gene>
    <name evidence="6" type="ORF">GCM10020260_11130</name>
</gene>
<dbReference type="Proteomes" id="UP001501736">
    <property type="component" value="Unassembled WGS sequence"/>
</dbReference>
<organism evidence="6 7">
    <name type="scientific">Nesterenkonia halobia</name>
    <dbReference type="NCBI Taxonomy" id="37922"/>
    <lineage>
        <taxon>Bacteria</taxon>
        <taxon>Bacillati</taxon>
        <taxon>Actinomycetota</taxon>
        <taxon>Actinomycetes</taxon>
        <taxon>Micrococcales</taxon>
        <taxon>Micrococcaceae</taxon>
        <taxon>Nesterenkonia</taxon>
    </lineage>
</organism>
<evidence type="ECO:0000256" key="3">
    <source>
        <dbReference type="ARBA" id="ARBA00022777"/>
    </source>
</evidence>
<dbReference type="EMBL" id="BAAAYG010000003">
    <property type="protein sequence ID" value="GAA3283022.1"/>
    <property type="molecule type" value="Genomic_DNA"/>
</dbReference>
<keyword evidence="7" id="KW-1185">Reference proteome</keyword>
<keyword evidence="1" id="KW-0808">Transferase</keyword>
<dbReference type="Pfam" id="PF18085">
    <property type="entry name" value="Mak_N_cap"/>
    <property type="match status" value="1"/>
</dbReference>
<feature type="domain" description="Maltokinase N-terminal cap" evidence="5">
    <location>
        <begin position="19"/>
        <end position="110"/>
    </location>
</feature>
<proteinExistence type="predicted"/>
<evidence type="ECO:0000256" key="1">
    <source>
        <dbReference type="ARBA" id="ARBA00022679"/>
    </source>
</evidence>
<accession>A0ABP6RFM8</accession>
<evidence type="ECO:0000313" key="6">
    <source>
        <dbReference type="EMBL" id="GAA3283022.1"/>
    </source>
</evidence>
<dbReference type="InterPro" id="IPR040999">
    <property type="entry name" value="Mak_N_cap"/>
</dbReference>
<evidence type="ECO:0000313" key="7">
    <source>
        <dbReference type="Proteomes" id="UP001501736"/>
    </source>
</evidence>
<dbReference type="Gene3D" id="3.90.1200.10">
    <property type="match status" value="1"/>
</dbReference>
<evidence type="ECO:0000259" key="5">
    <source>
        <dbReference type="Pfam" id="PF18085"/>
    </source>
</evidence>
<evidence type="ECO:0000256" key="2">
    <source>
        <dbReference type="ARBA" id="ARBA00022741"/>
    </source>
</evidence>
<keyword evidence="4" id="KW-0067">ATP-binding</keyword>
<protein>
    <recommendedName>
        <fullName evidence="5">Maltokinase N-terminal cap domain-containing protein</fullName>
    </recommendedName>
</protein>
<name>A0ABP6RFM8_9MICC</name>
<comment type="caution">
    <text evidence="6">The sequence shown here is derived from an EMBL/GenBank/DDBJ whole genome shotgun (WGS) entry which is preliminary data.</text>
</comment>
<evidence type="ECO:0000256" key="4">
    <source>
        <dbReference type="ARBA" id="ARBA00022840"/>
    </source>
</evidence>
<keyword evidence="2" id="KW-0547">Nucleotide-binding</keyword>
<sequence length="470" mass="51574">MAPVRGEQLPGFLDVVETWLAGREWFPARTGRRSLRRVGGQRLPTPEGEPDAGLVLEVHLLEVEHDGVRDLVSVPVALRTRPSALAGKDAFIGTLRTDDGERWLYDGARDQAFLAAWLEMARRRRGTRDGRAHGRAFADFAEHTPFTGRLRRSPMAGEREDVARTVVTADAGHGVDDEDAVVVDVLRRPEEGRSTALETALTLTQAGSRSVAPVLGLVGGAWRTSDDRWAGGDLAVLRGRGCLGEQARDAARTALREETPLVETARALGRGLGTFHADLAGALGAHPQTARQLSTMAQDARRTLAEQWRDVAERFDEEEQAEIGEVVDTLEMELREADEPKMLQHIHGDLDMTRLRGVEEAGGTRWIVSEQGGMVEHALPLRDVVTVLISLADAVMEQVEEAPDASVNYARWYDDASRALLAGYRSSDADAAGVDSVFFRAGMLSEAFDLFARWGGRWVFRPSMLIQTES</sequence>
<reference evidence="7" key="1">
    <citation type="journal article" date="2019" name="Int. J. Syst. Evol. Microbiol.">
        <title>The Global Catalogue of Microorganisms (GCM) 10K type strain sequencing project: providing services to taxonomists for standard genome sequencing and annotation.</title>
        <authorList>
            <consortium name="The Broad Institute Genomics Platform"/>
            <consortium name="The Broad Institute Genome Sequencing Center for Infectious Disease"/>
            <person name="Wu L."/>
            <person name="Ma J."/>
        </authorList>
    </citation>
    <scope>NUCLEOTIDE SEQUENCE [LARGE SCALE GENOMIC DNA]</scope>
    <source>
        <strain evidence="7">JCM 11483</strain>
    </source>
</reference>